<evidence type="ECO:0000256" key="10">
    <source>
        <dbReference type="SAM" id="MobiDB-lite"/>
    </source>
</evidence>
<dbReference type="Pfam" id="PF03110">
    <property type="entry name" value="SBP"/>
    <property type="match status" value="1"/>
</dbReference>
<dbReference type="InterPro" id="IPR044817">
    <property type="entry name" value="SBP-like"/>
</dbReference>
<gene>
    <name evidence="12" type="ORF">D5086_0000240890</name>
</gene>
<evidence type="ECO:0000256" key="6">
    <source>
        <dbReference type="ARBA" id="ARBA00023125"/>
    </source>
</evidence>
<keyword evidence="6" id="KW-0238">DNA-binding</keyword>
<keyword evidence="8" id="KW-0539">Nucleus</keyword>
<reference evidence="12" key="1">
    <citation type="submission" date="2018-10" db="EMBL/GenBank/DDBJ databases">
        <title>Population genomic analysis revealed the cold adaptation of white poplar.</title>
        <authorList>
            <person name="Liu Y.-J."/>
        </authorList>
    </citation>
    <scope>NUCLEOTIDE SEQUENCE [LARGE SCALE GENOMIC DNA]</scope>
    <source>
        <strain evidence="12">PAL-ZL1</strain>
    </source>
</reference>
<keyword evidence="4" id="KW-0862">Zinc</keyword>
<dbReference type="AlphaFoldDB" id="A0A4U5NSB6"/>
<feature type="compositionally biased region" description="Acidic residues" evidence="10">
    <location>
        <begin position="24"/>
        <end position="39"/>
    </location>
</feature>
<sequence>MDANTLEGKRNYLKEKMINKDGFPIEDDLEDDMEEDEGGEGCFGFTDDERKKGIGKKGTGGGGASPPSCQVEKCGANLTDAKRYHRRHKVCEVHAKSPAVVVAGLRQRFCQQCSRFHELPEFDETKRSCRRRLAGHNERRRKNTAESYGEGSSRKGFGTHLKESPCRQVDERGRFQMSISSQGSPSYKRSQIR</sequence>
<name>A0A4U5NSB6_POPAL</name>
<dbReference type="EMBL" id="RCHU01000922">
    <property type="protein sequence ID" value="TKR86186.1"/>
    <property type="molecule type" value="Genomic_DNA"/>
</dbReference>
<dbReference type="PROSITE" id="PS51141">
    <property type="entry name" value="ZF_SBP"/>
    <property type="match status" value="1"/>
</dbReference>
<evidence type="ECO:0000256" key="5">
    <source>
        <dbReference type="ARBA" id="ARBA00023015"/>
    </source>
</evidence>
<dbReference type="PANTHER" id="PTHR31251:SF226">
    <property type="entry name" value="SQUAMOSA PROMOTER-BINDING-LIKE PROTEIN 6"/>
    <property type="match status" value="1"/>
</dbReference>
<comment type="caution">
    <text evidence="12">The sequence shown here is derived from an EMBL/GenBank/DDBJ whole genome shotgun (WGS) entry which is preliminary data.</text>
</comment>
<evidence type="ECO:0000256" key="1">
    <source>
        <dbReference type="ARBA" id="ARBA00004123"/>
    </source>
</evidence>
<evidence type="ECO:0000256" key="7">
    <source>
        <dbReference type="ARBA" id="ARBA00023163"/>
    </source>
</evidence>
<dbReference type="InterPro" id="IPR036893">
    <property type="entry name" value="SBP_sf"/>
</dbReference>
<dbReference type="GO" id="GO:0008270">
    <property type="term" value="F:zinc ion binding"/>
    <property type="evidence" value="ECO:0007669"/>
    <property type="project" value="UniProtKB-KW"/>
</dbReference>
<evidence type="ECO:0000256" key="3">
    <source>
        <dbReference type="ARBA" id="ARBA00022771"/>
    </source>
</evidence>
<dbReference type="GO" id="GO:0003677">
    <property type="term" value="F:DNA binding"/>
    <property type="evidence" value="ECO:0007669"/>
    <property type="project" value="UniProtKB-KW"/>
</dbReference>
<feature type="region of interest" description="Disordered" evidence="10">
    <location>
        <begin position="23"/>
        <end position="68"/>
    </location>
</feature>
<feature type="compositionally biased region" description="Polar residues" evidence="10">
    <location>
        <begin position="177"/>
        <end position="193"/>
    </location>
</feature>
<dbReference type="InterPro" id="IPR004333">
    <property type="entry name" value="SBP_dom"/>
</dbReference>
<keyword evidence="5" id="KW-0805">Transcription regulation</keyword>
<evidence type="ECO:0000256" key="8">
    <source>
        <dbReference type="ARBA" id="ARBA00023242"/>
    </source>
</evidence>
<protein>
    <recommendedName>
        <fullName evidence="11">SBP-type domain-containing protein</fullName>
    </recommendedName>
</protein>
<keyword evidence="7" id="KW-0804">Transcription</keyword>
<evidence type="ECO:0000256" key="4">
    <source>
        <dbReference type="ARBA" id="ARBA00022833"/>
    </source>
</evidence>
<feature type="region of interest" description="Disordered" evidence="10">
    <location>
        <begin position="134"/>
        <end position="193"/>
    </location>
</feature>
<accession>A0A4U5NSB6</accession>
<dbReference type="Gene3D" id="4.10.1100.10">
    <property type="entry name" value="Transcription factor, SBP-box domain"/>
    <property type="match status" value="1"/>
</dbReference>
<dbReference type="FunFam" id="4.10.1100.10:FF:000001">
    <property type="entry name" value="Squamosa promoter-binding-like protein 14"/>
    <property type="match status" value="1"/>
</dbReference>
<dbReference type="STRING" id="43335.A0A4U5NSB6"/>
<organism evidence="12">
    <name type="scientific">Populus alba</name>
    <name type="common">White poplar</name>
    <dbReference type="NCBI Taxonomy" id="43335"/>
    <lineage>
        <taxon>Eukaryota</taxon>
        <taxon>Viridiplantae</taxon>
        <taxon>Streptophyta</taxon>
        <taxon>Embryophyta</taxon>
        <taxon>Tracheophyta</taxon>
        <taxon>Spermatophyta</taxon>
        <taxon>Magnoliopsida</taxon>
        <taxon>eudicotyledons</taxon>
        <taxon>Gunneridae</taxon>
        <taxon>Pentapetalae</taxon>
        <taxon>rosids</taxon>
        <taxon>fabids</taxon>
        <taxon>Malpighiales</taxon>
        <taxon>Salicaceae</taxon>
        <taxon>Saliceae</taxon>
        <taxon>Populus</taxon>
    </lineage>
</organism>
<keyword evidence="3 9" id="KW-0863">Zinc-finger</keyword>
<dbReference type="GO" id="GO:0005634">
    <property type="term" value="C:nucleus"/>
    <property type="evidence" value="ECO:0007669"/>
    <property type="project" value="UniProtKB-SubCell"/>
</dbReference>
<evidence type="ECO:0000256" key="2">
    <source>
        <dbReference type="ARBA" id="ARBA00022723"/>
    </source>
</evidence>
<keyword evidence="2" id="KW-0479">Metal-binding</keyword>
<dbReference type="SUPFAM" id="SSF103612">
    <property type="entry name" value="SBT domain"/>
    <property type="match status" value="1"/>
</dbReference>
<dbReference type="PANTHER" id="PTHR31251">
    <property type="entry name" value="SQUAMOSA PROMOTER-BINDING-LIKE PROTEIN 4"/>
    <property type="match status" value="1"/>
</dbReference>
<feature type="compositionally biased region" description="Basic and acidic residues" evidence="10">
    <location>
        <begin position="160"/>
        <end position="174"/>
    </location>
</feature>
<evidence type="ECO:0000256" key="9">
    <source>
        <dbReference type="PROSITE-ProRule" id="PRU00470"/>
    </source>
</evidence>
<feature type="domain" description="SBP-type" evidence="11">
    <location>
        <begin position="66"/>
        <end position="143"/>
    </location>
</feature>
<evidence type="ECO:0000259" key="11">
    <source>
        <dbReference type="PROSITE" id="PS51141"/>
    </source>
</evidence>
<evidence type="ECO:0000313" key="12">
    <source>
        <dbReference type="EMBL" id="TKR86186.1"/>
    </source>
</evidence>
<proteinExistence type="predicted"/>
<comment type="subcellular location">
    <subcellularLocation>
        <location evidence="1">Nucleus</location>
    </subcellularLocation>
</comment>